<evidence type="ECO:0000256" key="4">
    <source>
        <dbReference type="ARBA" id="ARBA00022980"/>
    </source>
</evidence>
<keyword evidence="2" id="KW-0678">Repressor</keyword>
<dbReference type="InterPro" id="IPR002143">
    <property type="entry name" value="Ribosomal_uL1"/>
</dbReference>
<evidence type="ECO:0000256" key="5">
    <source>
        <dbReference type="ARBA" id="ARBA00023274"/>
    </source>
</evidence>
<dbReference type="GO" id="GO:0003735">
    <property type="term" value="F:structural constituent of ribosome"/>
    <property type="evidence" value="ECO:0007669"/>
    <property type="project" value="InterPro"/>
</dbReference>
<keyword evidence="4 6" id="KW-0689">Ribosomal protein</keyword>
<dbReference type="Gene3D" id="3.40.50.790">
    <property type="match status" value="1"/>
</dbReference>
<dbReference type="InterPro" id="IPR023674">
    <property type="entry name" value="Ribosomal_uL1-like"/>
</dbReference>
<dbReference type="PROSITE" id="PS01199">
    <property type="entry name" value="RIBOSOMAL_L1"/>
    <property type="match status" value="1"/>
</dbReference>
<dbReference type="GO" id="GO:0003723">
    <property type="term" value="F:RNA binding"/>
    <property type="evidence" value="ECO:0007669"/>
    <property type="project" value="InterPro"/>
</dbReference>
<dbReference type="EMBL" id="JAAZNL010000003">
    <property type="protein sequence ID" value="NMB69634.1"/>
    <property type="molecule type" value="Genomic_DNA"/>
</dbReference>
<comment type="caution">
    <text evidence="7">The sequence shown here is derived from an EMBL/GenBank/DDBJ whole genome shotgun (WGS) entry which is preliminary data.</text>
</comment>
<dbReference type="PIRSF" id="PIRSF002155">
    <property type="entry name" value="Ribosomal_L1"/>
    <property type="match status" value="1"/>
</dbReference>
<evidence type="ECO:0000256" key="2">
    <source>
        <dbReference type="ARBA" id="ARBA00022491"/>
    </source>
</evidence>
<dbReference type="SUPFAM" id="SSF56808">
    <property type="entry name" value="Ribosomal protein L1"/>
    <property type="match status" value="1"/>
</dbReference>
<reference evidence="7 8" key="1">
    <citation type="journal article" date="2020" name="Biotechnol. Biofuels">
        <title>New insights from the biogas microbiome by comprehensive genome-resolved metagenomics of nearly 1600 species originating from multiple anaerobic digesters.</title>
        <authorList>
            <person name="Campanaro S."/>
            <person name="Treu L."/>
            <person name="Rodriguez-R L.M."/>
            <person name="Kovalovszki A."/>
            <person name="Ziels R.M."/>
            <person name="Maus I."/>
            <person name="Zhu X."/>
            <person name="Kougias P.G."/>
            <person name="Basile A."/>
            <person name="Luo G."/>
            <person name="Schluter A."/>
            <person name="Konstantinidis K.T."/>
            <person name="Angelidaki I."/>
        </authorList>
    </citation>
    <scope>NUCLEOTIDE SEQUENCE [LARGE SCALE GENOMIC DNA]</scope>
    <source>
        <strain evidence="7">AS27yjCOA_165</strain>
    </source>
</reference>
<evidence type="ECO:0000256" key="3">
    <source>
        <dbReference type="ARBA" id="ARBA00022845"/>
    </source>
</evidence>
<evidence type="ECO:0000313" key="7">
    <source>
        <dbReference type="EMBL" id="NMB69634.1"/>
    </source>
</evidence>
<name>A0A7X9HG78_UNCKA</name>
<dbReference type="InterPro" id="IPR028364">
    <property type="entry name" value="Ribosomal_uL1/biogenesis"/>
</dbReference>
<dbReference type="Gene3D" id="3.30.190.20">
    <property type="match status" value="1"/>
</dbReference>
<keyword evidence="3" id="KW-0810">Translation regulation</keyword>
<comment type="similarity">
    <text evidence="1 6">Belongs to the universal ribosomal protein uL1 family.</text>
</comment>
<protein>
    <recommendedName>
        <fullName evidence="6">Ribosomal protein</fullName>
    </recommendedName>
</protein>
<evidence type="ECO:0000313" key="8">
    <source>
        <dbReference type="Proteomes" id="UP000526033"/>
    </source>
</evidence>
<keyword evidence="5 6" id="KW-0687">Ribonucleoprotein</keyword>
<dbReference type="CDD" id="cd00403">
    <property type="entry name" value="Ribosomal_L1"/>
    <property type="match status" value="1"/>
</dbReference>
<dbReference type="GO" id="GO:0015934">
    <property type="term" value="C:large ribosomal subunit"/>
    <property type="evidence" value="ECO:0007669"/>
    <property type="project" value="InterPro"/>
</dbReference>
<gene>
    <name evidence="7" type="ORF">GYA27_00320</name>
</gene>
<evidence type="ECO:0000256" key="6">
    <source>
        <dbReference type="RuleBase" id="RU000659"/>
    </source>
</evidence>
<dbReference type="GO" id="GO:0006412">
    <property type="term" value="P:translation"/>
    <property type="evidence" value="ECO:0007669"/>
    <property type="project" value="InterPro"/>
</dbReference>
<dbReference type="InterPro" id="IPR016095">
    <property type="entry name" value="Ribosomal_uL1_3-a/b-sand"/>
</dbReference>
<accession>A0A7X9HG78</accession>
<dbReference type="AlphaFoldDB" id="A0A7X9HG78"/>
<evidence type="ECO:0000256" key="1">
    <source>
        <dbReference type="ARBA" id="ARBA00010531"/>
    </source>
</evidence>
<sequence>MIKKDEKTYPIEEAITKVKDQKAKFDATVEVHINLFKDKKQEMNVRYTTTLPQGTGKTKKVAVLASKKVPNADIELMEEDLEKIEKGKLRPKVDFDVFISEPRFMPKIAKVARILGPVGMMPNPKTGTVTEDVEEAVNQVKKGKIEVRTEKDVPVIHTIIGKRSFTKEQLVENYKELMQSLKQNRPAKAPVNWIKSVYLCTTMGKSVQVNLEA</sequence>
<dbReference type="InterPro" id="IPR023673">
    <property type="entry name" value="Ribosomal_uL1_CS"/>
</dbReference>
<organism evidence="7 8">
    <name type="scientific">candidate division WWE3 bacterium</name>
    <dbReference type="NCBI Taxonomy" id="2053526"/>
    <lineage>
        <taxon>Bacteria</taxon>
        <taxon>Katanobacteria</taxon>
    </lineage>
</organism>
<dbReference type="PANTHER" id="PTHR36427">
    <property type="entry name" value="54S RIBOSOMAL PROTEIN L1, MITOCHONDRIAL"/>
    <property type="match status" value="1"/>
</dbReference>
<dbReference type="Pfam" id="PF00687">
    <property type="entry name" value="Ribosomal_L1"/>
    <property type="match status" value="1"/>
</dbReference>
<proteinExistence type="inferred from homology"/>
<dbReference type="GO" id="GO:0006417">
    <property type="term" value="P:regulation of translation"/>
    <property type="evidence" value="ECO:0007669"/>
    <property type="project" value="UniProtKB-KW"/>
</dbReference>
<dbReference type="Proteomes" id="UP000526033">
    <property type="component" value="Unassembled WGS sequence"/>
</dbReference>
<dbReference type="PANTHER" id="PTHR36427:SF3">
    <property type="entry name" value="LARGE RIBOSOMAL SUBUNIT PROTEIN UL1M"/>
    <property type="match status" value="1"/>
</dbReference>